<evidence type="ECO:0000313" key="1">
    <source>
        <dbReference type="EMBL" id="SKA52017.1"/>
    </source>
</evidence>
<evidence type="ECO:0000313" key="2">
    <source>
        <dbReference type="Proteomes" id="UP000191116"/>
    </source>
</evidence>
<dbReference type="AlphaFoldDB" id="A0A1T4UH76"/>
<dbReference type="EMBL" id="FUWP01000023">
    <property type="protein sequence ID" value="SKA52017.1"/>
    <property type="molecule type" value="Genomic_DNA"/>
</dbReference>
<dbReference type="RefSeq" id="WP_159447880.1">
    <property type="nucleotide sequence ID" value="NZ_AP024856.1"/>
</dbReference>
<dbReference type="OrthoDB" id="7067687at2"/>
<name>A0A1T4UH76_9GAMM</name>
<gene>
    <name evidence="1" type="ORF">CZ814_03251</name>
</gene>
<protein>
    <submittedName>
        <fullName evidence="1">Uncharacterized protein</fullName>
    </submittedName>
</protein>
<proteinExistence type="predicted"/>
<organism evidence="1 2">
    <name type="scientific">Photobacterium toruni</name>
    <dbReference type="NCBI Taxonomy" id="1935446"/>
    <lineage>
        <taxon>Bacteria</taxon>
        <taxon>Pseudomonadati</taxon>
        <taxon>Pseudomonadota</taxon>
        <taxon>Gammaproteobacteria</taxon>
        <taxon>Vibrionales</taxon>
        <taxon>Vibrionaceae</taxon>
        <taxon>Photobacterium</taxon>
    </lineage>
</organism>
<dbReference type="Proteomes" id="UP000191116">
    <property type="component" value="Unassembled WGS sequence"/>
</dbReference>
<reference evidence="1 2" key="1">
    <citation type="submission" date="2017-02" db="EMBL/GenBank/DDBJ databases">
        <authorList>
            <person name="Peterson S.W."/>
        </authorList>
    </citation>
    <scope>NUCLEOTIDE SEQUENCE [LARGE SCALE GENOMIC DNA]</scope>
    <source>
        <strain evidence="1 2">CECT 9189</strain>
    </source>
</reference>
<sequence>MTNTIRLPHTCPHYKNVTANTPQQLQHLFGFRANSQGHVISQSWCMKCRSGQ</sequence>
<accession>A0A1T4UH76</accession>